<dbReference type="OrthoDB" id="2656898at2759"/>
<gene>
    <name evidence="2" type="ORF">PAXRUDRAFT_150546</name>
</gene>
<dbReference type="SUPFAM" id="SSF52540">
    <property type="entry name" value="P-loop containing nucleoside triphosphate hydrolases"/>
    <property type="match status" value="1"/>
</dbReference>
<sequence>MLHACMITYILTATAIVPREFQLQASLAILNGKDSIITAGTGSGKTLCIIIPLLL</sequence>
<dbReference type="GO" id="GO:0003676">
    <property type="term" value="F:nucleic acid binding"/>
    <property type="evidence" value="ECO:0007669"/>
    <property type="project" value="InterPro"/>
</dbReference>
<evidence type="ECO:0000313" key="2">
    <source>
        <dbReference type="EMBL" id="KIK91005.1"/>
    </source>
</evidence>
<evidence type="ECO:0000313" key="3">
    <source>
        <dbReference type="Proteomes" id="UP000054538"/>
    </source>
</evidence>
<reference evidence="2 3" key="1">
    <citation type="submission" date="2014-04" db="EMBL/GenBank/DDBJ databases">
        <authorList>
            <consortium name="DOE Joint Genome Institute"/>
            <person name="Kuo A."/>
            <person name="Kohler A."/>
            <person name="Jargeat P."/>
            <person name="Nagy L.G."/>
            <person name="Floudas D."/>
            <person name="Copeland A."/>
            <person name="Barry K.W."/>
            <person name="Cichocki N."/>
            <person name="Veneault-Fourrey C."/>
            <person name="LaButti K."/>
            <person name="Lindquist E.A."/>
            <person name="Lipzen A."/>
            <person name="Lundell T."/>
            <person name="Morin E."/>
            <person name="Murat C."/>
            <person name="Sun H."/>
            <person name="Tunlid A."/>
            <person name="Henrissat B."/>
            <person name="Grigoriev I.V."/>
            <person name="Hibbett D.S."/>
            <person name="Martin F."/>
            <person name="Nordberg H.P."/>
            <person name="Cantor M.N."/>
            <person name="Hua S.X."/>
        </authorList>
    </citation>
    <scope>NUCLEOTIDE SEQUENCE [LARGE SCALE GENOMIC DNA]</scope>
    <source>
        <strain evidence="2 3">Ve08.2h10</strain>
    </source>
</reference>
<protein>
    <recommendedName>
        <fullName evidence="1">DEAD/DEAH-box helicase domain-containing protein</fullName>
    </recommendedName>
</protein>
<feature type="domain" description="DEAD/DEAH-box helicase" evidence="1">
    <location>
        <begin position="20"/>
        <end position="54"/>
    </location>
</feature>
<dbReference type="InParanoid" id="A0A0D0E2H9"/>
<name>A0A0D0E2H9_9AGAM</name>
<dbReference type="Pfam" id="PF00270">
    <property type="entry name" value="DEAD"/>
    <property type="match status" value="1"/>
</dbReference>
<dbReference type="HOGENOM" id="CLU_001103_20_3_1"/>
<dbReference type="InterPro" id="IPR011545">
    <property type="entry name" value="DEAD/DEAH_box_helicase_dom"/>
</dbReference>
<accession>A0A0D0E2H9</accession>
<keyword evidence="3" id="KW-1185">Reference proteome</keyword>
<dbReference type="Proteomes" id="UP000054538">
    <property type="component" value="Unassembled WGS sequence"/>
</dbReference>
<dbReference type="EMBL" id="KN825440">
    <property type="protein sequence ID" value="KIK91005.1"/>
    <property type="molecule type" value="Genomic_DNA"/>
</dbReference>
<dbReference type="Gene3D" id="3.40.50.300">
    <property type="entry name" value="P-loop containing nucleotide triphosphate hydrolases"/>
    <property type="match status" value="1"/>
</dbReference>
<proteinExistence type="predicted"/>
<dbReference type="InterPro" id="IPR027417">
    <property type="entry name" value="P-loop_NTPase"/>
</dbReference>
<organism evidence="2 3">
    <name type="scientific">Paxillus rubicundulus Ve08.2h10</name>
    <dbReference type="NCBI Taxonomy" id="930991"/>
    <lineage>
        <taxon>Eukaryota</taxon>
        <taxon>Fungi</taxon>
        <taxon>Dikarya</taxon>
        <taxon>Basidiomycota</taxon>
        <taxon>Agaricomycotina</taxon>
        <taxon>Agaricomycetes</taxon>
        <taxon>Agaricomycetidae</taxon>
        <taxon>Boletales</taxon>
        <taxon>Paxilineae</taxon>
        <taxon>Paxillaceae</taxon>
        <taxon>Paxillus</taxon>
    </lineage>
</organism>
<evidence type="ECO:0000259" key="1">
    <source>
        <dbReference type="Pfam" id="PF00270"/>
    </source>
</evidence>
<reference evidence="3" key="2">
    <citation type="submission" date="2015-01" db="EMBL/GenBank/DDBJ databases">
        <title>Evolutionary Origins and Diversification of the Mycorrhizal Mutualists.</title>
        <authorList>
            <consortium name="DOE Joint Genome Institute"/>
            <consortium name="Mycorrhizal Genomics Consortium"/>
            <person name="Kohler A."/>
            <person name="Kuo A."/>
            <person name="Nagy L.G."/>
            <person name="Floudas D."/>
            <person name="Copeland A."/>
            <person name="Barry K.W."/>
            <person name="Cichocki N."/>
            <person name="Veneault-Fourrey C."/>
            <person name="LaButti K."/>
            <person name="Lindquist E.A."/>
            <person name="Lipzen A."/>
            <person name="Lundell T."/>
            <person name="Morin E."/>
            <person name="Murat C."/>
            <person name="Riley R."/>
            <person name="Ohm R."/>
            <person name="Sun H."/>
            <person name="Tunlid A."/>
            <person name="Henrissat B."/>
            <person name="Grigoriev I.V."/>
            <person name="Hibbett D.S."/>
            <person name="Martin F."/>
        </authorList>
    </citation>
    <scope>NUCLEOTIDE SEQUENCE [LARGE SCALE GENOMIC DNA]</scope>
    <source>
        <strain evidence="3">Ve08.2h10</strain>
    </source>
</reference>
<dbReference type="GO" id="GO:0005524">
    <property type="term" value="F:ATP binding"/>
    <property type="evidence" value="ECO:0007669"/>
    <property type="project" value="InterPro"/>
</dbReference>
<dbReference type="AlphaFoldDB" id="A0A0D0E2H9"/>